<dbReference type="InterPro" id="IPR013078">
    <property type="entry name" value="His_Pase_superF_clade-1"/>
</dbReference>
<dbReference type="Gene3D" id="3.40.50.1240">
    <property type="entry name" value="Phosphoglycerate mutase-like"/>
    <property type="match status" value="1"/>
</dbReference>
<dbReference type="InterPro" id="IPR050275">
    <property type="entry name" value="PGM_Phosphatase"/>
</dbReference>
<feature type="active site" description="Proton donor/acceptor" evidence="3">
    <location>
        <position position="82"/>
    </location>
</feature>
<comment type="caution">
    <text evidence="5">The sequence shown here is derived from an EMBL/GenBank/DDBJ whole genome shotgun (WGS) entry which is preliminary data.</text>
</comment>
<dbReference type="AlphaFoldDB" id="A0A942UW04"/>
<sequence>MTKLYLTRHGQTVWNSERRFQGQQGSPLTEKGIEGAKKLGDRLKNIEFGAIYASPLPRAYDTAEIIKGDRDIKIIKEERIKEMSFGDWEGVKAKVVQESDAEMFNNLWNNPIAYMSEKGETYQQVYDRVIPVIEEIKEKYEGNVLIVAHGIVLAIIMLYVKGRPLKDLWEDEVLPNTSLTIVDAKNDKFNIELYGDISHNDSMTR</sequence>
<dbReference type="Proteomes" id="UP000724672">
    <property type="component" value="Unassembled WGS sequence"/>
</dbReference>
<reference evidence="5" key="1">
    <citation type="submission" date="2019-12" db="EMBL/GenBank/DDBJ databases">
        <title>Clostridiaceae gen. nov. sp. nov., isolated from sediment in Xinjiang, China.</title>
        <authorList>
            <person name="Zhang R."/>
        </authorList>
    </citation>
    <scope>NUCLEOTIDE SEQUENCE</scope>
    <source>
        <strain evidence="5">D2Q-11</strain>
    </source>
</reference>
<accession>A0A942UW04</accession>
<feature type="active site" description="Tele-phosphohistidine intermediate" evidence="3">
    <location>
        <position position="9"/>
    </location>
</feature>
<dbReference type="InterPro" id="IPR001345">
    <property type="entry name" value="PG/BPGM_mutase_AS"/>
</dbReference>
<dbReference type="PANTHER" id="PTHR48100:SF1">
    <property type="entry name" value="HISTIDINE PHOSPHATASE FAMILY PROTEIN-RELATED"/>
    <property type="match status" value="1"/>
</dbReference>
<dbReference type="PROSITE" id="PS00175">
    <property type="entry name" value="PG_MUTASE"/>
    <property type="match status" value="1"/>
</dbReference>
<dbReference type="SUPFAM" id="SSF53254">
    <property type="entry name" value="Phosphoglycerate mutase-like"/>
    <property type="match status" value="1"/>
</dbReference>
<keyword evidence="6" id="KW-1185">Reference proteome</keyword>
<feature type="binding site" evidence="4">
    <location>
        <position position="58"/>
    </location>
    <ligand>
        <name>substrate</name>
    </ligand>
</feature>
<dbReference type="PANTHER" id="PTHR48100">
    <property type="entry name" value="BROAD-SPECIFICITY PHOSPHATASE YOR283W-RELATED"/>
    <property type="match status" value="1"/>
</dbReference>
<dbReference type="EMBL" id="WSFT01000040">
    <property type="protein sequence ID" value="MBS4539085.1"/>
    <property type="molecule type" value="Genomic_DNA"/>
</dbReference>
<dbReference type="Pfam" id="PF00300">
    <property type="entry name" value="His_Phos_1"/>
    <property type="match status" value="1"/>
</dbReference>
<dbReference type="GO" id="GO:0005737">
    <property type="term" value="C:cytoplasm"/>
    <property type="evidence" value="ECO:0007669"/>
    <property type="project" value="TreeGrafter"/>
</dbReference>
<feature type="binding site" evidence="4">
    <location>
        <begin position="8"/>
        <end position="15"/>
    </location>
    <ligand>
        <name>substrate</name>
    </ligand>
</feature>
<dbReference type="RefSeq" id="WP_203367006.1">
    <property type="nucleotide sequence ID" value="NZ_WSFT01000040.1"/>
</dbReference>
<evidence type="ECO:0000256" key="1">
    <source>
        <dbReference type="ARBA" id="ARBA00023152"/>
    </source>
</evidence>
<gene>
    <name evidence="5" type="ORF">GOQ27_11470</name>
</gene>
<dbReference type="PIRSF" id="PIRSF000709">
    <property type="entry name" value="6PFK_2-Ptase"/>
    <property type="match status" value="1"/>
</dbReference>
<dbReference type="SMART" id="SM00855">
    <property type="entry name" value="PGAM"/>
    <property type="match status" value="1"/>
</dbReference>
<name>A0A942UW04_9FIRM</name>
<evidence type="ECO:0000256" key="3">
    <source>
        <dbReference type="PIRSR" id="PIRSR613078-1"/>
    </source>
</evidence>
<dbReference type="GO" id="GO:0016791">
    <property type="term" value="F:phosphatase activity"/>
    <property type="evidence" value="ECO:0007669"/>
    <property type="project" value="TreeGrafter"/>
</dbReference>
<protein>
    <submittedName>
        <fullName evidence="5">Histidine phosphatase family protein</fullName>
    </submittedName>
</protein>
<evidence type="ECO:0000313" key="5">
    <source>
        <dbReference type="EMBL" id="MBS4539085.1"/>
    </source>
</evidence>
<keyword evidence="2" id="KW-0413">Isomerase</keyword>
<evidence type="ECO:0000313" key="6">
    <source>
        <dbReference type="Proteomes" id="UP000724672"/>
    </source>
</evidence>
<evidence type="ECO:0000256" key="2">
    <source>
        <dbReference type="ARBA" id="ARBA00023235"/>
    </source>
</evidence>
<proteinExistence type="predicted"/>
<evidence type="ECO:0000256" key="4">
    <source>
        <dbReference type="PIRSR" id="PIRSR613078-2"/>
    </source>
</evidence>
<keyword evidence="1" id="KW-0324">Glycolysis</keyword>
<organism evidence="5 6">
    <name type="scientific">Anaeromonas frigoriresistens</name>
    <dbReference type="NCBI Taxonomy" id="2683708"/>
    <lineage>
        <taxon>Bacteria</taxon>
        <taxon>Bacillati</taxon>
        <taxon>Bacillota</taxon>
        <taxon>Tissierellia</taxon>
        <taxon>Tissierellales</taxon>
        <taxon>Thermohalobacteraceae</taxon>
        <taxon>Anaeromonas</taxon>
    </lineage>
</organism>
<dbReference type="CDD" id="cd07067">
    <property type="entry name" value="HP_PGM_like"/>
    <property type="match status" value="1"/>
</dbReference>
<dbReference type="InterPro" id="IPR029033">
    <property type="entry name" value="His_PPase_superfam"/>
</dbReference>